<name>A0A5P6ABM2_RAOPL</name>
<sequence>MIQIKNARAYHLMGMIMIFLDFYKLWKTQAFPRCCFCVQNGCGERSWVGRKNGNIHGSHQDDSSSALVD</sequence>
<gene>
    <name evidence="1" type="ORF">DMB90_25315</name>
</gene>
<dbReference type="AlphaFoldDB" id="A0A5P6ABM2"/>
<reference evidence="1" key="1">
    <citation type="submission" date="2018-05" db="EMBL/GenBank/DDBJ databases">
        <title>Bacterial isolates from healthy term breastfed infants carrying antibiotic resistance genes.</title>
        <authorList>
            <person name="Casaburi G."/>
        </authorList>
    </citation>
    <scope>NUCLEOTIDE SEQUENCE [LARGE SCALE GENOMIC DNA]</scope>
    <source>
        <strain evidence="1">7084_4</strain>
    </source>
</reference>
<organism evidence="1">
    <name type="scientific">Raoultella planticola</name>
    <name type="common">Klebsiella planticola</name>
    <dbReference type="NCBI Taxonomy" id="575"/>
    <lineage>
        <taxon>Bacteria</taxon>
        <taxon>Pseudomonadati</taxon>
        <taxon>Pseudomonadota</taxon>
        <taxon>Gammaproteobacteria</taxon>
        <taxon>Enterobacterales</taxon>
        <taxon>Enterobacteriaceae</taxon>
        <taxon>Klebsiella/Raoultella group</taxon>
        <taxon>Raoultella</taxon>
    </lineage>
</organism>
<proteinExistence type="predicted"/>
<protein>
    <submittedName>
        <fullName evidence="1">Uncharacterized protein</fullName>
    </submittedName>
</protein>
<dbReference type="EMBL" id="CP029752">
    <property type="protein sequence ID" value="QFG77064.1"/>
    <property type="molecule type" value="Genomic_DNA"/>
</dbReference>
<accession>A0A5P6ABM2</accession>
<evidence type="ECO:0000313" key="1">
    <source>
        <dbReference type="EMBL" id="QFG77064.1"/>
    </source>
</evidence>